<evidence type="ECO:0000256" key="2">
    <source>
        <dbReference type="SAM" id="Phobius"/>
    </source>
</evidence>
<dbReference type="OrthoDB" id="2154475at2759"/>
<gene>
    <name evidence="3" type="ORF">BCR33DRAFT_765611</name>
</gene>
<keyword evidence="4" id="KW-1185">Reference proteome</keyword>
<dbReference type="Proteomes" id="UP000193642">
    <property type="component" value="Unassembled WGS sequence"/>
</dbReference>
<keyword evidence="2" id="KW-1133">Transmembrane helix</keyword>
<dbReference type="PANTHER" id="PTHR43157:SF32">
    <property type="entry name" value="RETINOL DEHYDROGENASE 12"/>
    <property type="match status" value="1"/>
</dbReference>
<evidence type="ECO:0000256" key="1">
    <source>
        <dbReference type="ARBA" id="ARBA00023002"/>
    </source>
</evidence>
<dbReference type="InterPro" id="IPR002347">
    <property type="entry name" value="SDR_fam"/>
</dbReference>
<protein>
    <recommendedName>
        <fullName evidence="5">NAD(P)-binding protein</fullName>
    </recommendedName>
</protein>
<dbReference type="SUPFAM" id="SSF51735">
    <property type="entry name" value="NAD(P)-binding Rossmann-fold domains"/>
    <property type="match status" value="1"/>
</dbReference>
<name>A0A1Y2CE23_9FUNG</name>
<sequence>MDHVIKHKWEITAAVIAGVTCVVLLARQRQPKKAKKVATPNDAKKEYTATQYAPSAFSLSSIPQLAGKVAVVTGANSGIGFETAKHLALNGAKVFVATRSTEKGLAAVSQLNAPTTLDTTCSLNTSFL</sequence>
<keyword evidence="2" id="KW-0472">Membrane</keyword>
<keyword evidence="2" id="KW-0812">Transmembrane</keyword>
<evidence type="ECO:0000313" key="3">
    <source>
        <dbReference type="EMBL" id="ORY45176.1"/>
    </source>
</evidence>
<dbReference type="Gene3D" id="3.40.50.720">
    <property type="entry name" value="NAD(P)-binding Rossmann-like Domain"/>
    <property type="match status" value="1"/>
</dbReference>
<dbReference type="GO" id="GO:0016491">
    <property type="term" value="F:oxidoreductase activity"/>
    <property type="evidence" value="ECO:0007669"/>
    <property type="project" value="UniProtKB-KW"/>
</dbReference>
<dbReference type="InterPro" id="IPR036291">
    <property type="entry name" value="NAD(P)-bd_dom_sf"/>
</dbReference>
<dbReference type="PANTHER" id="PTHR43157">
    <property type="entry name" value="PHOSPHATIDYLINOSITOL-GLYCAN BIOSYNTHESIS CLASS F PROTEIN-RELATED"/>
    <property type="match status" value="1"/>
</dbReference>
<comment type="caution">
    <text evidence="3">The sequence shown here is derived from an EMBL/GenBank/DDBJ whole genome shotgun (WGS) entry which is preliminary data.</text>
</comment>
<dbReference type="AlphaFoldDB" id="A0A1Y2CE23"/>
<reference evidence="3 4" key="1">
    <citation type="submission" date="2016-07" db="EMBL/GenBank/DDBJ databases">
        <title>Pervasive Adenine N6-methylation of Active Genes in Fungi.</title>
        <authorList>
            <consortium name="DOE Joint Genome Institute"/>
            <person name="Mondo S.J."/>
            <person name="Dannebaum R.O."/>
            <person name="Kuo R.C."/>
            <person name="Labutti K."/>
            <person name="Haridas S."/>
            <person name="Kuo A."/>
            <person name="Salamov A."/>
            <person name="Ahrendt S.R."/>
            <person name="Lipzen A."/>
            <person name="Sullivan W."/>
            <person name="Andreopoulos W.B."/>
            <person name="Clum A."/>
            <person name="Lindquist E."/>
            <person name="Daum C."/>
            <person name="Ramamoorthy G.K."/>
            <person name="Gryganskyi A."/>
            <person name="Culley D."/>
            <person name="Magnuson J.K."/>
            <person name="James T.Y."/>
            <person name="O'Malley M.A."/>
            <person name="Stajich J.E."/>
            <person name="Spatafora J.W."/>
            <person name="Visel A."/>
            <person name="Grigoriev I.V."/>
        </authorList>
    </citation>
    <scope>NUCLEOTIDE SEQUENCE [LARGE SCALE GENOMIC DNA]</scope>
    <source>
        <strain evidence="3 4">JEL800</strain>
    </source>
</reference>
<accession>A0A1Y2CE23</accession>
<dbReference type="EMBL" id="MCGO01000020">
    <property type="protein sequence ID" value="ORY45176.1"/>
    <property type="molecule type" value="Genomic_DNA"/>
</dbReference>
<dbReference type="STRING" id="329046.A0A1Y2CE23"/>
<dbReference type="Pfam" id="PF00106">
    <property type="entry name" value="adh_short"/>
    <property type="match status" value="1"/>
</dbReference>
<organism evidence="3 4">
    <name type="scientific">Rhizoclosmatium globosum</name>
    <dbReference type="NCBI Taxonomy" id="329046"/>
    <lineage>
        <taxon>Eukaryota</taxon>
        <taxon>Fungi</taxon>
        <taxon>Fungi incertae sedis</taxon>
        <taxon>Chytridiomycota</taxon>
        <taxon>Chytridiomycota incertae sedis</taxon>
        <taxon>Chytridiomycetes</taxon>
        <taxon>Chytridiales</taxon>
        <taxon>Chytriomycetaceae</taxon>
        <taxon>Rhizoclosmatium</taxon>
    </lineage>
</organism>
<evidence type="ECO:0008006" key="5">
    <source>
        <dbReference type="Google" id="ProtNLM"/>
    </source>
</evidence>
<keyword evidence="1" id="KW-0560">Oxidoreductase</keyword>
<evidence type="ECO:0000313" key="4">
    <source>
        <dbReference type="Proteomes" id="UP000193642"/>
    </source>
</evidence>
<proteinExistence type="predicted"/>
<feature type="transmembrane region" description="Helical" evidence="2">
    <location>
        <begin position="6"/>
        <end position="26"/>
    </location>
</feature>